<gene>
    <name evidence="1" type="ORF">GWK36_09230</name>
</gene>
<name>A0A6G7VE18_9GAMM</name>
<evidence type="ECO:0000313" key="2">
    <source>
        <dbReference type="Proteomes" id="UP000502699"/>
    </source>
</evidence>
<sequence>MDKIDSDQDLRAALDRLTPDQQRRLGCRFVQQVMHLCRDERVKRAIMTGIADTATPSELEDAFRAARARAVSTYTDCGKDTDWLEQADHFVAAAAAAALTPDEVLLSDRHNRAWKAAVQVRMAVNCAMMEDDSADEGQIARSQYALAAEFVG</sequence>
<dbReference type="AlphaFoldDB" id="A0A6G7VE18"/>
<dbReference type="KEGG" id="cjap:GWK36_09230"/>
<reference evidence="2" key="1">
    <citation type="submission" date="2020-01" db="EMBL/GenBank/DDBJ databases">
        <title>Caldichromatium gen. nov., sp. nov., a thermophilic purple sulfur bacterium member of the family Chromatiaceae isolated from Nakabusa hot spring, Japan.</title>
        <authorList>
            <person name="Saini M.K."/>
            <person name="Hanada S."/>
            <person name="Tank M."/>
        </authorList>
    </citation>
    <scope>NUCLEOTIDE SEQUENCE [LARGE SCALE GENOMIC DNA]</scope>
    <source>
        <strain evidence="2">No.7</strain>
    </source>
</reference>
<organism evidence="1 2">
    <name type="scientific">Caldichromatium japonicum</name>
    <dbReference type="NCBI Taxonomy" id="2699430"/>
    <lineage>
        <taxon>Bacteria</taxon>
        <taxon>Pseudomonadati</taxon>
        <taxon>Pseudomonadota</taxon>
        <taxon>Gammaproteobacteria</taxon>
        <taxon>Chromatiales</taxon>
        <taxon>Chromatiaceae</taxon>
        <taxon>Caldichromatium</taxon>
    </lineage>
</organism>
<dbReference type="EMBL" id="CP048029">
    <property type="protein sequence ID" value="QIK38135.1"/>
    <property type="molecule type" value="Genomic_DNA"/>
</dbReference>
<proteinExistence type="predicted"/>
<dbReference type="Proteomes" id="UP000502699">
    <property type="component" value="Chromosome"/>
</dbReference>
<evidence type="ECO:0000313" key="1">
    <source>
        <dbReference type="EMBL" id="QIK38135.1"/>
    </source>
</evidence>
<protein>
    <submittedName>
        <fullName evidence="1">Uncharacterized protein</fullName>
    </submittedName>
</protein>
<accession>A0A6G7VE18</accession>
<keyword evidence="2" id="KW-1185">Reference proteome</keyword>
<dbReference type="RefSeq" id="WP_166270899.1">
    <property type="nucleotide sequence ID" value="NZ_CP048029.1"/>
</dbReference>